<dbReference type="InterPro" id="IPR000242">
    <property type="entry name" value="PTP_cat"/>
</dbReference>
<evidence type="ECO:0000313" key="4">
    <source>
        <dbReference type="Proteomes" id="UP000025227"/>
    </source>
</evidence>
<name>A0A7I4XYJ7_HAECO</name>
<dbReference type="Pfam" id="PF00102">
    <property type="entry name" value="Y_phosphatase"/>
    <property type="match status" value="1"/>
</dbReference>
<dbReference type="AlphaFoldDB" id="A0A7I4XYJ7"/>
<evidence type="ECO:0000259" key="2">
    <source>
        <dbReference type="PROSITE" id="PS50055"/>
    </source>
</evidence>
<dbReference type="PANTHER" id="PTHR46163">
    <property type="entry name" value="TYROSINE-PROTEIN PHOSPHATASE-RELATED"/>
    <property type="match status" value="1"/>
</dbReference>
<feature type="domain" description="Tyrosine specific protein phosphatases" evidence="3">
    <location>
        <begin position="381"/>
        <end position="451"/>
    </location>
</feature>
<dbReference type="SUPFAM" id="SSF52799">
    <property type="entry name" value="(Phosphotyrosine protein) phosphatases II"/>
    <property type="match status" value="1"/>
</dbReference>
<feature type="region of interest" description="Disordered" evidence="1">
    <location>
        <begin position="1"/>
        <end position="178"/>
    </location>
</feature>
<dbReference type="InterPro" id="IPR016130">
    <property type="entry name" value="Tyr_Pase_AS"/>
</dbReference>
<dbReference type="PROSITE" id="PS50055">
    <property type="entry name" value="TYR_PHOSPHATASE_PTP"/>
    <property type="match status" value="1"/>
</dbReference>
<dbReference type="PROSITE" id="PS00383">
    <property type="entry name" value="TYR_PHOSPHATASE_1"/>
    <property type="match status" value="1"/>
</dbReference>
<dbReference type="InterPro" id="IPR000387">
    <property type="entry name" value="Tyr_Pase_dom"/>
</dbReference>
<dbReference type="InterPro" id="IPR052782">
    <property type="entry name" value="Oocyte-zygote_transition_reg"/>
</dbReference>
<accession>A0A7I4XYJ7</accession>
<dbReference type="InterPro" id="IPR003595">
    <property type="entry name" value="Tyr_Pase_cat"/>
</dbReference>
<feature type="compositionally biased region" description="Basic and acidic residues" evidence="1">
    <location>
        <begin position="124"/>
        <end position="138"/>
    </location>
</feature>
<feature type="compositionally biased region" description="Basic residues" evidence="1">
    <location>
        <begin position="60"/>
        <end position="75"/>
    </location>
</feature>
<dbReference type="OMA" id="ISEFWRM"/>
<sequence>MEKRKRVFLRKSRSSSRVSSRARSAECSKTQEESAPPNTQVGSPKHTPSKHNSVLPFGKPKLHHKAATTRQRRPRQNSALPPVRRSLYEKRESDSSSSHSVQEALQHNKPKFIEKSNQNVGPPKRQEEDTSWIHRLEETATPASTNEEVDSSVGTASTAASASTTTASAVSDSRATADSVKKYERNIATVLKAFASMCETLTPELLRQQFYSLPQPDPREYIVSGDPSNAHKNRYSNIPCLDSSRILLEFLLIEGGGGYIHANRVTYPLLRNEFILTQGPLPKTISEFWRMIWQEKVETIIMLCRIVENGKRKCAEYFSNYLNIPLHCVNGHLTIFLRSRSQENDLLISTIELQYLSYSRIIIHYQWIEWPDCQAPSENAQTMFTILRRVRGSKTPVVVHCSAGVGRSGTLVALEMCLMTVANTRPIDIHSIVSSLRRCRALAVQSLDQYLSLYKLVLQFAQQNGCISSEEVEHFYRIMQAARQ</sequence>
<dbReference type="WBParaSite" id="HCON_00024930-00001">
    <property type="protein sequence ID" value="HCON_00024930-00001"/>
    <property type="gene ID" value="HCON_00024930"/>
</dbReference>
<dbReference type="GO" id="GO:0004725">
    <property type="term" value="F:protein tyrosine phosphatase activity"/>
    <property type="evidence" value="ECO:0007669"/>
    <property type="project" value="InterPro"/>
</dbReference>
<feature type="compositionally biased region" description="Basic residues" evidence="1">
    <location>
        <begin position="1"/>
        <end position="14"/>
    </location>
</feature>
<feature type="compositionally biased region" description="Low complexity" evidence="1">
    <location>
        <begin position="151"/>
        <end position="178"/>
    </location>
</feature>
<dbReference type="PROSITE" id="PS50056">
    <property type="entry name" value="TYR_PHOSPHATASE_2"/>
    <property type="match status" value="1"/>
</dbReference>
<feature type="compositionally biased region" description="Basic and acidic residues" evidence="1">
    <location>
        <begin position="23"/>
        <end position="32"/>
    </location>
</feature>
<keyword evidence="4" id="KW-1185">Reference proteome</keyword>
<protein>
    <submittedName>
        <fullName evidence="5">Protein-tyrosine phosphatase domain containing protein</fullName>
    </submittedName>
</protein>
<reference evidence="5" key="1">
    <citation type="submission" date="2020-12" db="UniProtKB">
        <authorList>
            <consortium name="WormBaseParasite"/>
        </authorList>
    </citation>
    <scope>IDENTIFICATION</scope>
    <source>
        <strain evidence="5">MHco3</strain>
    </source>
</reference>
<proteinExistence type="predicted"/>
<dbReference type="PRINTS" id="PR00700">
    <property type="entry name" value="PRTYPHPHTASE"/>
</dbReference>
<dbReference type="CDD" id="cd00047">
    <property type="entry name" value="PTPc"/>
    <property type="match status" value="1"/>
</dbReference>
<dbReference type="OrthoDB" id="8609993at2759"/>
<dbReference type="SMART" id="SM00194">
    <property type="entry name" value="PTPc"/>
    <property type="match status" value="1"/>
</dbReference>
<dbReference type="SMART" id="SM00404">
    <property type="entry name" value="PTPc_motif"/>
    <property type="match status" value="1"/>
</dbReference>
<dbReference type="Proteomes" id="UP000025227">
    <property type="component" value="Unplaced"/>
</dbReference>
<dbReference type="InterPro" id="IPR029021">
    <property type="entry name" value="Prot-tyrosine_phosphatase-like"/>
</dbReference>
<evidence type="ECO:0000313" key="5">
    <source>
        <dbReference type="WBParaSite" id="HCON_00024930-00001"/>
    </source>
</evidence>
<evidence type="ECO:0000256" key="1">
    <source>
        <dbReference type="SAM" id="MobiDB-lite"/>
    </source>
</evidence>
<dbReference type="Gene3D" id="3.90.190.10">
    <property type="entry name" value="Protein tyrosine phosphatase superfamily"/>
    <property type="match status" value="1"/>
</dbReference>
<feature type="domain" description="Tyrosine-protein phosphatase" evidence="2">
    <location>
        <begin position="206"/>
        <end position="460"/>
    </location>
</feature>
<evidence type="ECO:0000259" key="3">
    <source>
        <dbReference type="PROSITE" id="PS50056"/>
    </source>
</evidence>
<organism evidence="4 5">
    <name type="scientific">Haemonchus contortus</name>
    <name type="common">Barber pole worm</name>
    <dbReference type="NCBI Taxonomy" id="6289"/>
    <lineage>
        <taxon>Eukaryota</taxon>
        <taxon>Metazoa</taxon>
        <taxon>Ecdysozoa</taxon>
        <taxon>Nematoda</taxon>
        <taxon>Chromadorea</taxon>
        <taxon>Rhabditida</taxon>
        <taxon>Rhabditina</taxon>
        <taxon>Rhabditomorpha</taxon>
        <taxon>Strongyloidea</taxon>
        <taxon>Trichostrongylidae</taxon>
        <taxon>Haemonchus</taxon>
    </lineage>
</organism>